<dbReference type="AlphaFoldDB" id="A0A559J9Y4"/>
<dbReference type="CDD" id="cd06587">
    <property type="entry name" value="VOC"/>
    <property type="match status" value="1"/>
</dbReference>
<dbReference type="EMBL" id="VNJJ01000015">
    <property type="protein sequence ID" value="TVX96657.1"/>
    <property type="molecule type" value="Genomic_DNA"/>
</dbReference>
<evidence type="ECO:0000259" key="1">
    <source>
        <dbReference type="PROSITE" id="PS51819"/>
    </source>
</evidence>
<name>A0A559J9Y4_9BACL</name>
<organism evidence="2 3">
    <name type="scientific">Cohnella terricola</name>
    <dbReference type="NCBI Taxonomy" id="1289167"/>
    <lineage>
        <taxon>Bacteria</taxon>
        <taxon>Bacillati</taxon>
        <taxon>Bacillota</taxon>
        <taxon>Bacilli</taxon>
        <taxon>Bacillales</taxon>
        <taxon>Paenibacillaceae</taxon>
        <taxon>Cohnella</taxon>
    </lineage>
</organism>
<dbReference type="PANTHER" id="PTHR36113:SF3">
    <property type="entry name" value="SLL5075 PROTEIN"/>
    <property type="match status" value="1"/>
</dbReference>
<dbReference type="Pfam" id="PF00903">
    <property type="entry name" value="Glyoxalase"/>
    <property type="match status" value="1"/>
</dbReference>
<dbReference type="InterPro" id="IPR051332">
    <property type="entry name" value="Fosfomycin_Res_Enzymes"/>
</dbReference>
<dbReference type="OrthoDB" id="1270449at2"/>
<comment type="caution">
    <text evidence="2">The sequence shown here is derived from an EMBL/GenBank/DDBJ whole genome shotgun (WGS) entry which is preliminary data.</text>
</comment>
<evidence type="ECO:0000313" key="3">
    <source>
        <dbReference type="Proteomes" id="UP000316330"/>
    </source>
</evidence>
<dbReference type="InterPro" id="IPR004360">
    <property type="entry name" value="Glyas_Fos-R_dOase_dom"/>
</dbReference>
<evidence type="ECO:0000313" key="2">
    <source>
        <dbReference type="EMBL" id="TVX96657.1"/>
    </source>
</evidence>
<dbReference type="InterPro" id="IPR029068">
    <property type="entry name" value="Glyas_Bleomycin-R_OHBP_Dase"/>
</dbReference>
<reference evidence="2 3" key="1">
    <citation type="submission" date="2019-07" db="EMBL/GenBank/DDBJ databases">
        <authorList>
            <person name="Kim J."/>
        </authorList>
    </citation>
    <scope>NUCLEOTIDE SEQUENCE [LARGE SCALE GENOMIC DNA]</scope>
    <source>
        <strain evidence="2 3">G13</strain>
    </source>
</reference>
<accession>A0A559J9Y4</accession>
<gene>
    <name evidence="2" type="ORF">FPZ45_20455</name>
</gene>
<sequence length="122" mass="13780">MRLNHLNLCVENLDEAREFFREFFDFNLVDQKGNAIAVMNDGHGFTLVLSNPVSFGGTVPEYPKDFHVGFYVDSTDEVDRLCDRLAAANLLSDQKPKNMRGGYTLYFNALGGILFEVTCFVD</sequence>
<protein>
    <submittedName>
        <fullName evidence="2">VOC family protein</fullName>
    </submittedName>
</protein>
<dbReference type="SUPFAM" id="SSF54593">
    <property type="entry name" value="Glyoxalase/Bleomycin resistance protein/Dihydroxybiphenyl dioxygenase"/>
    <property type="match status" value="1"/>
</dbReference>
<dbReference type="InterPro" id="IPR037523">
    <property type="entry name" value="VOC_core"/>
</dbReference>
<feature type="domain" description="VOC" evidence="1">
    <location>
        <begin position="2"/>
        <end position="120"/>
    </location>
</feature>
<dbReference type="RefSeq" id="WP_144705969.1">
    <property type="nucleotide sequence ID" value="NZ_VNJJ01000015.1"/>
</dbReference>
<dbReference type="Proteomes" id="UP000316330">
    <property type="component" value="Unassembled WGS sequence"/>
</dbReference>
<dbReference type="PROSITE" id="PS51819">
    <property type="entry name" value="VOC"/>
    <property type="match status" value="1"/>
</dbReference>
<keyword evidence="3" id="KW-1185">Reference proteome</keyword>
<dbReference type="PANTHER" id="PTHR36113">
    <property type="entry name" value="LYASE, PUTATIVE-RELATED-RELATED"/>
    <property type="match status" value="1"/>
</dbReference>
<proteinExistence type="predicted"/>
<dbReference type="Gene3D" id="3.10.180.10">
    <property type="entry name" value="2,3-Dihydroxybiphenyl 1,2-Dioxygenase, domain 1"/>
    <property type="match status" value="1"/>
</dbReference>